<keyword evidence="2" id="KW-1185">Reference proteome</keyword>
<dbReference type="Proteomes" id="UP000001819">
    <property type="component" value="Chromosome 3"/>
</dbReference>
<dbReference type="RefSeq" id="XP_001362050.1">
    <property type="nucleotide sequence ID" value="XM_001362013.3"/>
</dbReference>
<dbReference type="AlphaFoldDB" id="A0A6I8UWM1"/>
<feature type="region of interest" description="Disordered" evidence="1">
    <location>
        <begin position="312"/>
        <end position="332"/>
    </location>
</feature>
<name>A0A6I8UWM1_DROPS</name>
<evidence type="ECO:0000313" key="2">
    <source>
        <dbReference type="Proteomes" id="UP000001819"/>
    </source>
</evidence>
<dbReference type="OMA" id="PAYPRDY"/>
<evidence type="ECO:0000313" key="3">
    <source>
        <dbReference type="RefSeq" id="XP_001362050.1"/>
    </source>
</evidence>
<dbReference type="InParanoid" id="A0A6I8UWM1"/>
<feature type="compositionally biased region" description="Basic and acidic residues" evidence="1">
    <location>
        <begin position="125"/>
        <end position="150"/>
    </location>
</feature>
<feature type="compositionally biased region" description="Basic and acidic residues" evidence="1">
    <location>
        <begin position="312"/>
        <end position="324"/>
    </location>
</feature>
<organism evidence="2 3">
    <name type="scientific">Drosophila pseudoobscura pseudoobscura</name>
    <name type="common">Fruit fly</name>
    <dbReference type="NCBI Taxonomy" id="46245"/>
    <lineage>
        <taxon>Eukaryota</taxon>
        <taxon>Metazoa</taxon>
        <taxon>Ecdysozoa</taxon>
        <taxon>Arthropoda</taxon>
        <taxon>Hexapoda</taxon>
        <taxon>Insecta</taxon>
        <taxon>Pterygota</taxon>
        <taxon>Neoptera</taxon>
        <taxon>Endopterygota</taxon>
        <taxon>Diptera</taxon>
        <taxon>Brachycera</taxon>
        <taxon>Muscomorpha</taxon>
        <taxon>Ephydroidea</taxon>
        <taxon>Drosophilidae</taxon>
        <taxon>Drosophila</taxon>
        <taxon>Sophophora</taxon>
    </lineage>
</organism>
<evidence type="ECO:0000256" key="1">
    <source>
        <dbReference type="SAM" id="MobiDB-lite"/>
    </source>
</evidence>
<feature type="region of interest" description="Disordered" evidence="1">
    <location>
        <begin position="238"/>
        <end position="265"/>
    </location>
</feature>
<dbReference type="KEGG" id="dpo:4805691"/>
<sequence length="392" mass="45604">MNCTLKVARGLNHCWGKLQQVRLLSHRRFEWNYNPDSLSGVHSQLHRFDDGPVASGGLMEPPMASSQRSGPVWEVGRRTILQNPEEHMRRQQLIIEENRRRWTRGPARRDAQAPGISKSDVIYDADDRRNRESSRPRRRAKDPNRAAKDYSKRRRHQRQKEVKRQAYELQKSRRGYNLPRPDDSRAEAQDGDVTMSHRDEAQNQDDYSGASKEWLRKRAEAEEENHWHSWHTCPSQRCSEDLEPGDDFNPSDGSHSGLGRHPGGYYDSRRSFHHLQLPSIRSSNYQKVIDRLTCRRKPVGFHLLMQKHPEDARLEDDSVLEEKPPQAALRKRPENVGKTPRFDMTITRMERAPAPVCSYSEQLTNPPPSGSQSFSNKWRQCASLYRDFKRGA</sequence>
<feature type="region of interest" description="Disordered" evidence="1">
    <location>
        <begin position="104"/>
        <end position="211"/>
    </location>
</feature>
<protein>
    <submittedName>
        <fullName evidence="3">Uncharacterized protein</fullName>
    </submittedName>
</protein>
<proteinExistence type="predicted"/>
<dbReference type="GeneID" id="4805691"/>
<dbReference type="SMR" id="A0A6I8UWM1"/>
<accession>A0A6I8UWM1</accession>
<reference evidence="3" key="2">
    <citation type="submission" date="2025-08" db="UniProtKB">
        <authorList>
            <consortium name="RefSeq"/>
        </authorList>
    </citation>
    <scope>IDENTIFICATION</scope>
    <source>
        <strain evidence="3">MV-25-SWS-2005</strain>
        <tissue evidence="3">Whole body</tissue>
    </source>
</reference>
<reference evidence="2" key="1">
    <citation type="submission" date="2024-06" db="UniProtKB">
        <authorList>
            <consortium name="RefSeq"/>
        </authorList>
    </citation>
    <scope>NUCLEOTIDE SEQUENCE [LARGE SCALE GENOMIC DNA]</scope>
    <source>
        <strain evidence="2">MV2-25</strain>
    </source>
</reference>
<dbReference type="Bgee" id="FBgn0078652">
    <property type="expression patterns" value="Expressed in male reproductive system and 2 other cell types or tissues"/>
</dbReference>
<gene>
    <name evidence="3" type="primary">LOC4805691</name>
</gene>